<name>C6DZW5_GEOSM</name>
<accession>C6DZW5</accession>
<gene>
    <name evidence="2" type="ordered locus">GM21_2466</name>
</gene>
<feature type="domain" description="PcRGLX/YetA-like N-terminal RIFT barrel" evidence="1">
    <location>
        <begin position="21"/>
        <end position="74"/>
    </location>
</feature>
<evidence type="ECO:0000313" key="2">
    <source>
        <dbReference type="EMBL" id="ACT18509.1"/>
    </source>
</evidence>
<dbReference type="KEGG" id="gem:GM21_2466"/>
<dbReference type="OrthoDB" id="262615at2"/>
<dbReference type="AlphaFoldDB" id="C6DZW5"/>
<dbReference type="SUPFAM" id="SSF48208">
    <property type="entry name" value="Six-hairpin glycosidases"/>
    <property type="match status" value="1"/>
</dbReference>
<proteinExistence type="predicted"/>
<dbReference type="HOGENOM" id="CLU_331129_0_0_7"/>
<dbReference type="EMBL" id="CP001661">
    <property type="protein sequence ID" value="ACT18509.1"/>
    <property type="molecule type" value="Genomic_DNA"/>
</dbReference>
<sequence>MSVKEIVIKEIAGITRSDEPVRVSVPFAKGELADPRGIGLFAPDGNPVAVQLEPLSRWNDGSVQWLLCDFAASATPGGEAVYRLAPATEPPASQAVQLLPGKECWRIDTGKAIFGVDAAKLRPFLWLQSCGSEILTPESLCLLTLADGTPLTGKVDQVVTECVGPLRAALLLKGSFAPFAHFALRLTFFAGKSLCCCDLTLHNPRAAQHPGGIWDLGDPGSFSFDELAFTLSFAGEAAGASLVTEAGATPLGRCSAAATLSIRQESSGGKRRLSPNHLTAGGKLGCTGTGYRVNCGGQTLATGERALPIFSCSLGQAAVAAFIPSFWQEFPKAMECSSRALKLSFFPSGMPAPYELQGGEKKTSSLWLDFGSQGGGLEWLRSPLVALAAPSAYRACGLFPDLPPAQGEDLVDRFLSTPELLFERREAIDEYGWRNFGDLYADHEAVYHAGEEPFVSHYNNQYDVLAGLYRKFFATGDARWGELAWDLSRHLVDIDIYHTDEDREEYNGGLFWHTDHYITAGLATHRSFSAVHLGGKDPRFFGGGPGAQHCYTNGLLLAYYLSGNPMYRDAVISLAEWGCLALTGPQTLLAVAQKGMRYLSMLRSRKGSVFPEYPLTRGTGNVVSATLDAFQLTGDRKYLVRTESFLAGTLHPQDDIEARNLLTPETAWSYTVLLVAVAKYLDKKRELEEYDAAYSLARESLLAYARWMVLWEFPYLERPELLEYPNETWAAQELRKCVVLYHAARYALREERGSFLEKGHNLLERACADLERFPTSSCTRPVALMLQTGWVAAALEQGVTSDPHPLPPRCALGPPTRKLTGAAVVRRLGKEFALALSGTSLNRELAWLKARLHR</sequence>
<evidence type="ECO:0000259" key="1">
    <source>
        <dbReference type="Pfam" id="PF19501"/>
    </source>
</evidence>
<dbReference type="InterPro" id="IPR048329">
    <property type="entry name" value="PcRGLX_1st"/>
</dbReference>
<dbReference type="eggNOG" id="ENOG502Z842">
    <property type="taxonomic scope" value="Bacteria"/>
</dbReference>
<reference evidence="2" key="1">
    <citation type="submission" date="2009-07" db="EMBL/GenBank/DDBJ databases">
        <title>Complete sequence of Geobacter sp. M21.</title>
        <authorList>
            <consortium name="US DOE Joint Genome Institute"/>
            <person name="Lucas S."/>
            <person name="Copeland A."/>
            <person name="Lapidus A."/>
            <person name="Glavina del Rio T."/>
            <person name="Dalin E."/>
            <person name="Tice H."/>
            <person name="Bruce D."/>
            <person name="Goodwin L."/>
            <person name="Pitluck S."/>
            <person name="Saunders E."/>
            <person name="Brettin T."/>
            <person name="Detter J.C."/>
            <person name="Han C."/>
            <person name="Larimer F."/>
            <person name="Land M."/>
            <person name="Hauser L."/>
            <person name="Kyrpides N."/>
            <person name="Ovchinnikova G."/>
            <person name="Lovley D."/>
        </authorList>
    </citation>
    <scope>NUCLEOTIDE SEQUENCE [LARGE SCALE GENOMIC DNA]</scope>
    <source>
        <strain evidence="2">M21</strain>
    </source>
</reference>
<dbReference type="Pfam" id="PF19501">
    <property type="entry name" value="PcRGLX_1st"/>
    <property type="match status" value="1"/>
</dbReference>
<dbReference type="InterPro" id="IPR008928">
    <property type="entry name" value="6-hairpin_glycosidase_sf"/>
</dbReference>
<dbReference type="STRING" id="443144.GM21_2466"/>
<dbReference type="GO" id="GO:0005975">
    <property type="term" value="P:carbohydrate metabolic process"/>
    <property type="evidence" value="ECO:0007669"/>
    <property type="project" value="InterPro"/>
</dbReference>
<protein>
    <recommendedName>
        <fullName evidence="1">PcRGLX/YetA-like N-terminal RIFT barrel domain-containing protein</fullName>
    </recommendedName>
</protein>
<organism evidence="2">
    <name type="scientific">Geobacter sp. (strain M21)</name>
    <dbReference type="NCBI Taxonomy" id="443144"/>
    <lineage>
        <taxon>Bacteria</taxon>
        <taxon>Pseudomonadati</taxon>
        <taxon>Thermodesulfobacteriota</taxon>
        <taxon>Desulfuromonadia</taxon>
        <taxon>Geobacterales</taxon>
        <taxon>Geobacteraceae</taxon>
        <taxon>Geobacter</taxon>
    </lineage>
</organism>